<gene>
    <name evidence="1" type="ORF">OFLC_LOCUS16046</name>
</gene>
<keyword evidence="2" id="KW-1185">Reference proteome</keyword>
<dbReference type="Proteomes" id="UP000267606">
    <property type="component" value="Unassembled WGS sequence"/>
</dbReference>
<reference evidence="1 2" key="2">
    <citation type="submission" date="2018-11" db="EMBL/GenBank/DDBJ databases">
        <authorList>
            <consortium name="Pathogen Informatics"/>
        </authorList>
    </citation>
    <scope>NUCLEOTIDE SEQUENCE [LARGE SCALE GENOMIC DNA]</scope>
</reference>
<evidence type="ECO:0000313" key="2">
    <source>
        <dbReference type="Proteomes" id="UP000267606"/>
    </source>
</evidence>
<accession>A0A183I8I5</accession>
<protein>
    <submittedName>
        <fullName evidence="3">Alternative protein</fullName>
    </submittedName>
</protein>
<dbReference type="EMBL" id="UZAJ01043764">
    <property type="protein sequence ID" value="VDP26450.1"/>
    <property type="molecule type" value="Genomic_DNA"/>
</dbReference>
<sequence length="42" mass="5057">MMMMQPTMKRDFSGVPTMKRDFSGVVYLSRSDHFWVQLQCFH</sequence>
<evidence type="ECO:0000313" key="3">
    <source>
        <dbReference type="WBParaSite" id="OFLC_0001606001-mRNA-1"/>
    </source>
</evidence>
<organism evidence="3">
    <name type="scientific">Onchocerca flexuosa</name>
    <dbReference type="NCBI Taxonomy" id="387005"/>
    <lineage>
        <taxon>Eukaryota</taxon>
        <taxon>Metazoa</taxon>
        <taxon>Ecdysozoa</taxon>
        <taxon>Nematoda</taxon>
        <taxon>Chromadorea</taxon>
        <taxon>Rhabditida</taxon>
        <taxon>Spirurina</taxon>
        <taxon>Spiruromorpha</taxon>
        <taxon>Filarioidea</taxon>
        <taxon>Onchocercidae</taxon>
        <taxon>Onchocerca</taxon>
    </lineage>
</organism>
<proteinExistence type="predicted"/>
<name>A0A183I8I5_9BILA</name>
<dbReference type="WBParaSite" id="OFLC_0001606001-mRNA-1">
    <property type="protein sequence ID" value="OFLC_0001606001-mRNA-1"/>
    <property type="gene ID" value="OFLC_0001606001"/>
</dbReference>
<reference evidence="3" key="1">
    <citation type="submission" date="2016-06" db="UniProtKB">
        <authorList>
            <consortium name="WormBaseParasite"/>
        </authorList>
    </citation>
    <scope>IDENTIFICATION</scope>
</reference>
<dbReference type="AlphaFoldDB" id="A0A183I8I5"/>
<evidence type="ECO:0000313" key="1">
    <source>
        <dbReference type="EMBL" id="VDP26450.1"/>
    </source>
</evidence>